<dbReference type="Proteomes" id="UP000076268">
    <property type="component" value="Unassembled WGS sequence"/>
</dbReference>
<comment type="similarity">
    <text evidence="1">Belongs to the leucine-binding protein family.</text>
</comment>
<dbReference type="EMBL" id="LSGP01000020">
    <property type="protein sequence ID" value="KYZ75816.1"/>
    <property type="molecule type" value="Genomic_DNA"/>
</dbReference>
<feature type="domain" description="Leucine-binding protein" evidence="3">
    <location>
        <begin position="40"/>
        <end position="372"/>
    </location>
</feature>
<dbReference type="Gene3D" id="3.40.50.2300">
    <property type="match status" value="2"/>
</dbReference>
<accession>A0A154BPF1</accession>
<gene>
    <name evidence="4" type="ORF">AXX12_11500</name>
</gene>
<dbReference type="InterPro" id="IPR028082">
    <property type="entry name" value="Peripla_BP_I"/>
</dbReference>
<dbReference type="Pfam" id="PF13458">
    <property type="entry name" value="Peripla_BP_6"/>
    <property type="match status" value="1"/>
</dbReference>
<comment type="caution">
    <text evidence="4">The sequence shown here is derived from an EMBL/GenBank/DDBJ whole genome shotgun (WGS) entry which is preliminary data.</text>
</comment>
<dbReference type="CDD" id="cd06345">
    <property type="entry name" value="PBP1_ABC_ligand_binding-like"/>
    <property type="match status" value="1"/>
</dbReference>
<dbReference type="STRING" id="1794912.AXX12_11500"/>
<proteinExistence type="inferred from homology"/>
<dbReference type="InterPro" id="IPR028081">
    <property type="entry name" value="Leu-bd"/>
</dbReference>
<dbReference type="PROSITE" id="PS51257">
    <property type="entry name" value="PROKAR_LIPOPROTEIN"/>
    <property type="match status" value="1"/>
</dbReference>
<evidence type="ECO:0000259" key="3">
    <source>
        <dbReference type="Pfam" id="PF13458"/>
    </source>
</evidence>
<keyword evidence="5" id="KW-1185">Reference proteome</keyword>
<reference evidence="4 5" key="1">
    <citation type="submission" date="2016-02" db="EMBL/GenBank/DDBJ databases">
        <title>Anaerosporomusa subterraneum gen. nov., sp. nov., a spore-forming obligate anaerobe isolated from saprolite.</title>
        <authorList>
            <person name="Choi J.K."/>
            <person name="Shah M."/>
            <person name="Yee N."/>
        </authorList>
    </citation>
    <scope>NUCLEOTIDE SEQUENCE [LARGE SCALE GENOMIC DNA]</scope>
    <source>
        <strain evidence="4 5">RU4</strain>
    </source>
</reference>
<dbReference type="RefSeq" id="WP_066243647.1">
    <property type="nucleotide sequence ID" value="NZ_LSGP01000020.1"/>
</dbReference>
<evidence type="ECO:0000313" key="4">
    <source>
        <dbReference type="EMBL" id="KYZ75816.1"/>
    </source>
</evidence>
<evidence type="ECO:0000313" key="5">
    <source>
        <dbReference type="Proteomes" id="UP000076268"/>
    </source>
</evidence>
<protein>
    <recommendedName>
        <fullName evidence="3">Leucine-binding protein domain-containing protein</fullName>
    </recommendedName>
</protein>
<name>A0A154BPF1_ANASB</name>
<organism evidence="4 5">
    <name type="scientific">Anaerosporomusa subterranea</name>
    <dbReference type="NCBI Taxonomy" id="1794912"/>
    <lineage>
        <taxon>Bacteria</taxon>
        <taxon>Bacillati</taxon>
        <taxon>Bacillota</taxon>
        <taxon>Negativicutes</taxon>
        <taxon>Acetonemataceae</taxon>
        <taxon>Anaerosporomusa</taxon>
    </lineage>
</organism>
<evidence type="ECO:0000256" key="2">
    <source>
        <dbReference type="ARBA" id="ARBA00022729"/>
    </source>
</evidence>
<dbReference type="PANTHER" id="PTHR30483:SF6">
    <property type="entry name" value="PERIPLASMIC BINDING PROTEIN OF ABC TRANSPORTER FOR NATURAL AMINO ACIDS"/>
    <property type="match status" value="1"/>
</dbReference>
<dbReference type="InterPro" id="IPR051010">
    <property type="entry name" value="BCAA_transport"/>
</dbReference>
<keyword evidence="2" id="KW-0732">Signal</keyword>
<dbReference type="AlphaFoldDB" id="A0A154BPF1"/>
<sequence length="415" mass="44985">MVGKGKKSVALFLAVVFSLSILLLGGCGGKPAATKADAPLKVGVIGPFQTEHGVAIKESAMLAAEEINATGGINGRKIELVYGDDENSAEKGLAALKKLYTQDKVDLLMGGVGSGVVNGMMDVMAQNKKIWLGTGAATPVLIERIAKDYEKYKYYFRVGTLDSTNQGNSIAEFIVDVLNKKHGMTKAAILSTNLKYSQDISEAVAKKIEAAGLKVVYREYFNSDTTDFSPNFTNAQKAGAEFIINTILGPEGITYVKQWNDNKVPLPIVGAIAFGTKDEFFKETGGKAAFETTANPNSGPAPLTPKTLAFAKKFKEKYGHSANFIAYPAYDALYVLKDAAERAKTFDTDPLIKALEATDYKGASPIKFTKDHDLVYGGSNARFVFFQFAEDGQRYAVYPKEFANAEYKLPSWINK</sequence>
<dbReference type="SUPFAM" id="SSF53822">
    <property type="entry name" value="Periplasmic binding protein-like I"/>
    <property type="match status" value="1"/>
</dbReference>
<evidence type="ECO:0000256" key="1">
    <source>
        <dbReference type="ARBA" id="ARBA00010062"/>
    </source>
</evidence>
<dbReference type="PANTHER" id="PTHR30483">
    <property type="entry name" value="LEUCINE-SPECIFIC-BINDING PROTEIN"/>
    <property type="match status" value="1"/>
</dbReference>